<dbReference type="RefSeq" id="WP_215240360.1">
    <property type="nucleotide sequence ID" value="NZ_CAJRAF010000002.1"/>
</dbReference>
<proteinExistence type="predicted"/>
<organism evidence="1 2">
    <name type="scientific">Dyadobacter helix</name>
    <dbReference type="NCBI Taxonomy" id="2822344"/>
    <lineage>
        <taxon>Bacteria</taxon>
        <taxon>Pseudomonadati</taxon>
        <taxon>Bacteroidota</taxon>
        <taxon>Cytophagia</taxon>
        <taxon>Cytophagales</taxon>
        <taxon>Spirosomataceae</taxon>
        <taxon>Dyadobacter</taxon>
    </lineage>
</organism>
<name>A0A916JED1_9BACT</name>
<comment type="caution">
    <text evidence="1">The sequence shown here is derived from an EMBL/GenBank/DDBJ whole genome shotgun (WGS) entry which is preliminary data.</text>
</comment>
<evidence type="ECO:0008006" key="3">
    <source>
        <dbReference type="Google" id="ProtNLM"/>
    </source>
</evidence>
<dbReference type="AlphaFoldDB" id="A0A916JED1"/>
<keyword evidence="2" id="KW-1185">Reference proteome</keyword>
<dbReference type="EMBL" id="CAJRAF010000002">
    <property type="protein sequence ID" value="CAG5006963.1"/>
    <property type="molecule type" value="Genomic_DNA"/>
</dbReference>
<dbReference type="Proteomes" id="UP000680038">
    <property type="component" value="Unassembled WGS sequence"/>
</dbReference>
<protein>
    <recommendedName>
        <fullName evidence="3">Type 1 periplasmic binding fold superfamily protein</fullName>
    </recommendedName>
</protein>
<evidence type="ECO:0000313" key="1">
    <source>
        <dbReference type="EMBL" id="CAG5006963.1"/>
    </source>
</evidence>
<evidence type="ECO:0000313" key="2">
    <source>
        <dbReference type="Proteomes" id="UP000680038"/>
    </source>
</evidence>
<sequence>MKRNKTLVWIFLIGIVTLFAQCKDSGEELKPDDENELITTVKLTFTESGTSNALTFQFKDLDGDGGNPASRFDTIALKADVSYKLDVEFLDESKTPAENTTEEIKKESDEHLIVFTSNPAALLTYTYGDKDVNNFPIGLTGTAKTGTPGEGKLTVQLRHQPGVKNGTPSPGSDDARLDFILKVK</sequence>
<gene>
    <name evidence="1" type="ORF">DYBT9275_03935</name>
</gene>
<accession>A0A916JED1</accession>
<reference evidence="1" key="1">
    <citation type="submission" date="2021-04" db="EMBL/GenBank/DDBJ databases">
        <authorList>
            <person name="Rodrigo-Torres L."/>
            <person name="Arahal R. D."/>
            <person name="Lucena T."/>
        </authorList>
    </citation>
    <scope>NUCLEOTIDE SEQUENCE</scope>
    <source>
        <strain evidence="1">CECT 9275</strain>
    </source>
</reference>